<dbReference type="PANTHER" id="PTHR37691:SF1">
    <property type="entry name" value="BLR3518 PROTEIN"/>
    <property type="match status" value="1"/>
</dbReference>
<feature type="chain" id="PRO_5019517167" evidence="1">
    <location>
        <begin position="34"/>
        <end position="170"/>
    </location>
</feature>
<dbReference type="Proteomes" id="UP000288178">
    <property type="component" value="Unassembled WGS sequence"/>
</dbReference>
<accession>A0A437JP18</accession>
<reference evidence="2 3" key="1">
    <citation type="submission" date="2019-01" db="EMBL/GenBank/DDBJ databases">
        <authorList>
            <person name="Chen W.-M."/>
        </authorList>
    </citation>
    <scope>NUCLEOTIDE SEQUENCE [LARGE SCALE GENOMIC DNA]</scope>
    <source>
        <strain evidence="2 3">ICH-3</strain>
    </source>
</reference>
<keyword evidence="1" id="KW-0732">Signal</keyword>
<sequence>MPWTRRYWLKRWPAWSAALGGGVAASTGNSALAAAPGASPAPSERMPGDPPEHRIVYQLNQAGAEHLEHILNSVGAMIGRYQDNVAIAVVAFGPGIHLLARQPRRPVPEALRQRARGQARDYGVRFIACGNTMKTLRWTAADMVDYAQVEEVGAAVLMELQEQGWAYIAW</sequence>
<dbReference type="EMBL" id="SACT01000010">
    <property type="protein sequence ID" value="RVT48526.1"/>
    <property type="molecule type" value="Genomic_DNA"/>
</dbReference>
<evidence type="ECO:0000313" key="2">
    <source>
        <dbReference type="EMBL" id="RVT48526.1"/>
    </source>
</evidence>
<dbReference type="OrthoDB" id="5295901at2"/>
<proteinExistence type="predicted"/>
<dbReference type="Pfam" id="PF02635">
    <property type="entry name" value="DsrE"/>
    <property type="match status" value="1"/>
</dbReference>
<dbReference type="SUPFAM" id="SSF75169">
    <property type="entry name" value="DsrEFH-like"/>
    <property type="match status" value="1"/>
</dbReference>
<dbReference type="RefSeq" id="WP_128201034.1">
    <property type="nucleotide sequence ID" value="NZ_SACT01000010.1"/>
</dbReference>
<comment type="caution">
    <text evidence="2">The sequence shown here is derived from an EMBL/GenBank/DDBJ whole genome shotgun (WGS) entry which is preliminary data.</text>
</comment>
<evidence type="ECO:0000313" key="3">
    <source>
        <dbReference type="Proteomes" id="UP000288178"/>
    </source>
</evidence>
<name>A0A437JP18_9BURK</name>
<protein>
    <submittedName>
        <fullName evidence="2">Uncharacterized protein</fullName>
    </submittedName>
</protein>
<dbReference type="AlphaFoldDB" id="A0A437JP18"/>
<evidence type="ECO:0000256" key="1">
    <source>
        <dbReference type="SAM" id="SignalP"/>
    </source>
</evidence>
<dbReference type="Gene3D" id="3.40.1260.10">
    <property type="entry name" value="DsrEFH-like"/>
    <property type="match status" value="1"/>
</dbReference>
<dbReference type="InterPro" id="IPR027396">
    <property type="entry name" value="DsrEFH-like"/>
</dbReference>
<keyword evidence="3" id="KW-1185">Reference proteome</keyword>
<feature type="signal peptide" evidence="1">
    <location>
        <begin position="1"/>
        <end position="33"/>
    </location>
</feature>
<gene>
    <name evidence="2" type="ORF">ENE75_22875</name>
</gene>
<organism evidence="2 3">
    <name type="scientific">Rubrivivax albus</name>
    <dbReference type="NCBI Taxonomy" id="2499835"/>
    <lineage>
        <taxon>Bacteria</taxon>
        <taxon>Pseudomonadati</taxon>
        <taxon>Pseudomonadota</taxon>
        <taxon>Betaproteobacteria</taxon>
        <taxon>Burkholderiales</taxon>
        <taxon>Sphaerotilaceae</taxon>
        <taxon>Rubrivivax</taxon>
    </lineage>
</organism>
<dbReference type="InterPro" id="IPR003787">
    <property type="entry name" value="Sulphur_relay_DsrE/F-like"/>
</dbReference>
<dbReference type="PANTHER" id="PTHR37691">
    <property type="entry name" value="BLR3518 PROTEIN"/>
    <property type="match status" value="1"/>
</dbReference>